<evidence type="ECO:0000256" key="9">
    <source>
        <dbReference type="SAM" id="MobiDB-lite"/>
    </source>
</evidence>
<dbReference type="GO" id="GO:0160082">
    <property type="term" value="F:hypoxia-inducible factor-proline dioxygenase activity"/>
    <property type="evidence" value="ECO:0007669"/>
    <property type="project" value="UniProtKB-EC"/>
</dbReference>
<feature type="non-terminal residue" evidence="11">
    <location>
        <position position="1"/>
    </location>
</feature>
<dbReference type="GO" id="GO:0031418">
    <property type="term" value="F:L-ascorbic acid binding"/>
    <property type="evidence" value="ECO:0007669"/>
    <property type="project" value="UniProtKB-KW"/>
</dbReference>
<keyword evidence="2" id="KW-0479">Metal-binding</keyword>
<dbReference type="PROSITE" id="PS51471">
    <property type="entry name" value="FE2OG_OXY"/>
    <property type="match status" value="1"/>
</dbReference>
<accession>A0A023G476</accession>
<dbReference type="EC" id="1.14.11.29" evidence="7"/>
<dbReference type="GO" id="GO:0008198">
    <property type="term" value="F:ferrous iron binding"/>
    <property type="evidence" value="ECO:0007669"/>
    <property type="project" value="TreeGrafter"/>
</dbReference>
<keyword evidence="6" id="KW-0408">Iron</keyword>
<comment type="cofactor">
    <cofactor evidence="1">
        <name>L-ascorbate</name>
        <dbReference type="ChEBI" id="CHEBI:38290"/>
    </cofactor>
</comment>
<evidence type="ECO:0000256" key="5">
    <source>
        <dbReference type="ARBA" id="ARBA00023002"/>
    </source>
</evidence>
<feature type="domain" description="Fe2OG dioxygenase" evidence="10">
    <location>
        <begin position="15"/>
        <end position="117"/>
    </location>
</feature>
<keyword evidence="5" id="KW-0560">Oxidoreductase</keyword>
<feature type="region of interest" description="Disordered" evidence="9">
    <location>
        <begin position="125"/>
        <end position="183"/>
    </location>
</feature>
<dbReference type="InterPro" id="IPR044862">
    <property type="entry name" value="Pro_4_hyd_alph_FE2OG_OXY"/>
</dbReference>
<dbReference type="InterPro" id="IPR006620">
    <property type="entry name" value="Pro_4_hyd_alph"/>
</dbReference>
<evidence type="ECO:0000313" key="11">
    <source>
        <dbReference type="EMBL" id="JAC28634.1"/>
    </source>
</evidence>
<reference evidence="11" key="1">
    <citation type="submission" date="2014-03" db="EMBL/GenBank/DDBJ databases">
        <title>The sialotranscriptome of Amblyomma triste, Amblyomma parvum and Amblyomma cajennense ticks, uncovered by 454-based RNA-seq.</title>
        <authorList>
            <person name="Garcia G.R."/>
            <person name="Gardinassi L.G."/>
            <person name="Ribeiro J.M."/>
            <person name="Anatriello E."/>
            <person name="Ferreira B.R."/>
            <person name="Moreira H.N."/>
            <person name="Mafra C."/>
            <person name="Olegario M.M."/>
            <person name="Szabo P.J."/>
            <person name="Miranda-Santos I.K."/>
            <person name="Maruyama S.R."/>
        </authorList>
    </citation>
    <scope>NUCLEOTIDE SEQUENCE</scope>
    <source>
        <strain evidence="11">Mato Grasso do Sul</strain>
        <tissue evidence="11">Salivary glands</tissue>
    </source>
</reference>
<keyword evidence="4" id="KW-0223">Dioxygenase</keyword>
<dbReference type="InterPro" id="IPR051559">
    <property type="entry name" value="HIF_prolyl_hydroxylases"/>
</dbReference>
<evidence type="ECO:0000256" key="6">
    <source>
        <dbReference type="ARBA" id="ARBA00023004"/>
    </source>
</evidence>
<evidence type="ECO:0000256" key="1">
    <source>
        <dbReference type="ARBA" id="ARBA00001961"/>
    </source>
</evidence>
<dbReference type="PANTHER" id="PTHR12907:SF26">
    <property type="entry name" value="HIF PROLYL HYDROXYLASE, ISOFORM C"/>
    <property type="match status" value="1"/>
</dbReference>
<evidence type="ECO:0000256" key="3">
    <source>
        <dbReference type="ARBA" id="ARBA00022896"/>
    </source>
</evidence>
<evidence type="ECO:0000256" key="7">
    <source>
        <dbReference type="ARBA" id="ARBA00039004"/>
    </source>
</evidence>
<dbReference type="AlphaFoldDB" id="A0A023G476"/>
<organism evidence="11">
    <name type="scientific">Amblyomma triste</name>
    <name type="common">Neotropical tick</name>
    <dbReference type="NCBI Taxonomy" id="251400"/>
    <lineage>
        <taxon>Eukaryota</taxon>
        <taxon>Metazoa</taxon>
        <taxon>Ecdysozoa</taxon>
        <taxon>Arthropoda</taxon>
        <taxon>Chelicerata</taxon>
        <taxon>Arachnida</taxon>
        <taxon>Acari</taxon>
        <taxon>Parasitiformes</taxon>
        <taxon>Ixodida</taxon>
        <taxon>Ixodoidea</taxon>
        <taxon>Ixodidae</taxon>
        <taxon>Amblyomminae</taxon>
        <taxon>Amblyomma</taxon>
    </lineage>
</organism>
<feature type="compositionally biased region" description="Low complexity" evidence="9">
    <location>
        <begin position="140"/>
        <end position="150"/>
    </location>
</feature>
<dbReference type="Gene3D" id="2.60.120.620">
    <property type="entry name" value="q2cbj1_9rhob like domain"/>
    <property type="match status" value="1"/>
</dbReference>
<dbReference type="EMBL" id="GBBM01006784">
    <property type="protein sequence ID" value="JAC28634.1"/>
    <property type="molecule type" value="mRNA"/>
</dbReference>
<evidence type="ECO:0000256" key="8">
    <source>
        <dbReference type="ARBA" id="ARBA00049134"/>
    </source>
</evidence>
<dbReference type="InterPro" id="IPR005123">
    <property type="entry name" value="Oxoglu/Fe-dep_dioxygenase_dom"/>
</dbReference>
<evidence type="ECO:0000256" key="2">
    <source>
        <dbReference type="ARBA" id="ARBA00022723"/>
    </source>
</evidence>
<evidence type="ECO:0000259" key="10">
    <source>
        <dbReference type="PROSITE" id="PS51471"/>
    </source>
</evidence>
<dbReference type="Pfam" id="PF13640">
    <property type="entry name" value="2OG-FeII_Oxy_3"/>
    <property type="match status" value="1"/>
</dbReference>
<comment type="catalytic activity">
    <reaction evidence="8">
        <text>L-prolyl-[hypoxia-inducible factor alpha subunit] + 2-oxoglutarate + O2 = trans-4-hydroxy-L-prolyl-[hypoxia-inducible factor alpha subunit] + succinate + CO2</text>
        <dbReference type="Rhea" id="RHEA:48400"/>
        <dbReference type="Rhea" id="RHEA-COMP:12093"/>
        <dbReference type="Rhea" id="RHEA-COMP:12094"/>
        <dbReference type="ChEBI" id="CHEBI:15379"/>
        <dbReference type="ChEBI" id="CHEBI:16526"/>
        <dbReference type="ChEBI" id="CHEBI:16810"/>
        <dbReference type="ChEBI" id="CHEBI:30031"/>
        <dbReference type="ChEBI" id="CHEBI:50342"/>
        <dbReference type="ChEBI" id="CHEBI:61965"/>
        <dbReference type="EC" id="1.14.11.29"/>
    </reaction>
</comment>
<dbReference type="GO" id="GO:0071456">
    <property type="term" value="P:cellular response to hypoxia"/>
    <property type="evidence" value="ECO:0007669"/>
    <property type="project" value="TreeGrafter"/>
</dbReference>
<name>A0A023G476_AMBTT</name>
<keyword evidence="3" id="KW-0847">Vitamin C</keyword>
<dbReference type="SMART" id="SM00702">
    <property type="entry name" value="P4Hc"/>
    <property type="match status" value="1"/>
</dbReference>
<evidence type="ECO:0000256" key="4">
    <source>
        <dbReference type="ARBA" id="ARBA00022964"/>
    </source>
</evidence>
<protein>
    <recommendedName>
        <fullName evidence="7">hypoxia-inducible factor-proline dioxygenase</fullName>
        <ecNumber evidence="7">1.14.11.29</ecNumber>
    </recommendedName>
</protein>
<sequence length="183" mass="21159">RCCRSRKGGLLRKYRINQRTKAMIACYPGCGTHYVKHVDNPNQDGRVITSIYYLNKDWDVNTQGGLLRMFPAGQSSQVANIVPAFDRMLFFWSDRRNPHEVLPAYSVRFAITVWYLDAEEREKALQRAQREPRPAQGYPQQQQQQQQQQQPANMLHPFPFASYQPGGRNIRTGAIGQQFSGQR</sequence>
<dbReference type="PANTHER" id="PTHR12907">
    <property type="entry name" value="EGL NINE HOMOLOG-RELATED"/>
    <property type="match status" value="1"/>
</dbReference>
<proteinExistence type="evidence at transcript level"/>